<gene>
    <name evidence="2" type="ORF">EV356DRAFT_564486</name>
</gene>
<feature type="chain" id="PRO_5025492933" evidence="1">
    <location>
        <begin position="17"/>
        <end position="191"/>
    </location>
</feature>
<evidence type="ECO:0000256" key="1">
    <source>
        <dbReference type="SAM" id="SignalP"/>
    </source>
</evidence>
<evidence type="ECO:0000313" key="3">
    <source>
        <dbReference type="Proteomes" id="UP000800092"/>
    </source>
</evidence>
<dbReference type="EMBL" id="ML991778">
    <property type="protein sequence ID" value="KAF2237891.1"/>
    <property type="molecule type" value="Genomic_DNA"/>
</dbReference>
<keyword evidence="1" id="KW-0732">Signal</keyword>
<proteinExistence type="predicted"/>
<organism evidence="2 3">
    <name type="scientific">Viridothelium virens</name>
    <name type="common">Speckled blister lichen</name>
    <name type="synonym">Trypethelium virens</name>
    <dbReference type="NCBI Taxonomy" id="1048519"/>
    <lineage>
        <taxon>Eukaryota</taxon>
        <taxon>Fungi</taxon>
        <taxon>Dikarya</taxon>
        <taxon>Ascomycota</taxon>
        <taxon>Pezizomycotina</taxon>
        <taxon>Dothideomycetes</taxon>
        <taxon>Dothideomycetes incertae sedis</taxon>
        <taxon>Trypetheliales</taxon>
        <taxon>Trypetheliaceae</taxon>
        <taxon>Viridothelium</taxon>
    </lineage>
</organism>
<keyword evidence="3" id="KW-1185">Reference proteome</keyword>
<dbReference type="Proteomes" id="UP000800092">
    <property type="component" value="Unassembled WGS sequence"/>
</dbReference>
<name>A0A6A6HIU9_VIRVR</name>
<dbReference type="OrthoDB" id="3922703at2759"/>
<dbReference type="AlphaFoldDB" id="A0A6A6HIU9"/>
<feature type="signal peptide" evidence="1">
    <location>
        <begin position="1"/>
        <end position="16"/>
    </location>
</feature>
<reference evidence="2" key="1">
    <citation type="journal article" date="2020" name="Stud. Mycol.">
        <title>101 Dothideomycetes genomes: a test case for predicting lifestyles and emergence of pathogens.</title>
        <authorList>
            <person name="Haridas S."/>
            <person name="Albert R."/>
            <person name="Binder M."/>
            <person name="Bloem J."/>
            <person name="Labutti K."/>
            <person name="Salamov A."/>
            <person name="Andreopoulos B."/>
            <person name="Baker S."/>
            <person name="Barry K."/>
            <person name="Bills G."/>
            <person name="Bluhm B."/>
            <person name="Cannon C."/>
            <person name="Castanera R."/>
            <person name="Culley D."/>
            <person name="Daum C."/>
            <person name="Ezra D."/>
            <person name="Gonzalez J."/>
            <person name="Henrissat B."/>
            <person name="Kuo A."/>
            <person name="Liang C."/>
            <person name="Lipzen A."/>
            <person name="Lutzoni F."/>
            <person name="Magnuson J."/>
            <person name="Mondo S."/>
            <person name="Nolan M."/>
            <person name="Ohm R."/>
            <person name="Pangilinan J."/>
            <person name="Park H.-J."/>
            <person name="Ramirez L."/>
            <person name="Alfaro M."/>
            <person name="Sun H."/>
            <person name="Tritt A."/>
            <person name="Yoshinaga Y."/>
            <person name="Zwiers L.-H."/>
            <person name="Turgeon B."/>
            <person name="Goodwin S."/>
            <person name="Spatafora J."/>
            <person name="Crous P."/>
            <person name="Grigoriev I."/>
        </authorList>
    </citation>
    <scope>NUCLEOTIDE SEQUENCE</scope>
    <source>
        <strain evidence="2">Tuck. ex Michener</strain>
    </source>
</reference>
<accession>A0A6A6HIU9</accession>
<protein>
    <submittedName>
        <fullName evidence="2">Uncharacterized protein</fullName>
    </submittedName>
</protein>
<sequence>MHSSVALLCLLPLVSCAALPRRAPTGSWQVSDIATHYMGDNSGIANGAWPPGSGFNSTISFTLSQNFANTTHETAPTAFGCSAQWVPKGSGAQAYPTDWVQCGGAGSGTSWKFLNTTTMNEGYAGAFILDIKQEGTVHGVSHEFAGKINITANDYTAGDNSITCLGGAPLTGIHCTGGPFTAQVTNDKVIS</sequence>
<evidence type="ECO:0000313" key="2">
    <source>
        <dbReference type="EMBL" id="KAF2237891.1"/>
    </source>
</evidence>